<name>A0A0S4XQZ0_9BACT</name>
<evidence type="ECO:0000256" key="1">
    <source>
        <dbReference type="SAM" id="Phobius"/>
    </source>
</evidence>
<organism evidence="2">
    <name type="scientific">Sulfurovum sp. enrichment culture clone C5</name>
    <dbReference type="NCBI Taxonomy" id="497650"/>
    <lineage>
        <taxon>Bacteria</taxon>
        <taxon>Pseudomonadati</taxon>
        <taxon>Campylobacterota</taxon>
        <taxon>Epsilonproteobacteria</taxon>
        <taxon>Campylobacterales</taxon>
        <taxon>Sulfurovaceae</taxon>
        <taxon>Sulfurovum</taxon>
        <taxon>environmental samples</taxon>
    </lineage>
</organism>
<proteinExistence type="predicted"/>
<accession>A0A0S4XQZ0</accession>
<reference evidence="2" key="1">
    <citation type="submission" date="2015-11" db="EMBL/GenBank/DDBJ databases">
        <authorList>
            <person name="Zhang Y."/>
            <person name="Guo Z."/>
        </authorList>
    </citation>
    <scope>NUCLEOTIDE SEQUENCE</scope>
    <source>
        <strain evidence="2">BN30871</strain>
    </source>
</reference>
<sequence length="181" mass="21000">MEFSEATKILAESKAIKIELENIKHDFQGYIDGDGNQKIGLIEQLENLYAKLNPTSIQFLGNLAREKAIESLEQIELMLGKQDAHFQDKFLQLELFFENQKKDFDKKTFEITKSIRENTKATIHDQTVNETNRFFNRLDVQTLDLFTKLEEFNNKRDTNYLYIIIAIVVGIGLGFVIGIKF</sequence>
<dbReference type="AlphaFoldDB" id="A0A0S4XQZ0"/>
<dbReference type="EMBL" id="FAXN01000069">
    <property type="protein sequence ID" value="CUV66182.1"/>
    <property type="molecule type" value="Genomic_DNA"/>
</dbReference>
<evidence type="ECO:0000313" key="2">
    <source>
        <dbReference type="EMBL" id="CUV66182.1"/>
    </source>
</evidence>
<gene>
    <name evidence="2" type="ORF">BN3087_660012</name>
</gene>
<protein>
    <submittedName>
        <fullName evidence="2">Uncharacterized protein</fullName>
    </submittedName>
</protein>
<keyword evidence="1" id="KW-1133">Transmembrane helix</keyword>
<keyword evidence="1" id="KW-0472">Membrane</keyword>
<keyword evidence="1" id="KW-0812">Transmembrane</keyword>
<feature type="transmembrane region" description="Helical" evidence="1">
    <location>
        <begin position="160"/>
        <end position="179"/>
    </location>
</feature>